<feature type="signal peptide" evidence="7">
    <location>
        <begin position="1"/>
        <end position="36"/>
    </location>
</feature>
<keyword evidence="3 7" id="KW-0732">Signal</keyword>
<reference evidence="9 10" key="1">
    <citation type="journal article" date="2019" name="Int. J. Syst. Evol. Microbiol.">
        <title>The Global Catalogue of Microorganisms (GCM) 10K type strain sequencing project: providing services to taxonomists for standard genome sequencing and annotation.</title>
        <authorList>
            <consortium name="The Broad Institute Genomics Platform"/>
            <consortium name="The Broad Institute Genome Sequencing Center for Infectious Disease"/>
            <person name="Wu L."/>
            <person name="Ma J."/>
        </authorList>
    </citation>
    <scope>NUCLEOTIDE SEQUENCE [LARGE SCALE GENOMIC DNA]</scope>
    <source>
        <strain evidence="9 10">JCM 10367</strain>
    </source>
</reference>
<dbReference type="EMBL" id="BAAAGU010000011">
    <property type="protein sequence ID" value="GAA0638900.1"/>
    <property type="molecule type" value="Genomic_DNA"/>
</dbReference>
<evidence type="ECO:0000256" key="4">
    <source>
        <dbReference type="ARBA" id="ARBA00023088"/>
    </source>
</evidence>
<keyword evidence="6" id="KW-0472">Membrane</keyword>
<feature type="transmembrane region" description="Helical" evidence="6">
    <location>
        <begin position="301"/>
        <end position="319"/>
    </location>
</feature>
<protein>
    <submittedName>
        <fullName evidence="9">SCO1860 family LAETG-anchored protein</fullName>
    </submittedName>
</protein>
<evidence type="ECO:0000256" key="7">
    <source>
        <dbReference type="SAM" id="SignalP"/>
    </source>
</evidence>
<dbReference type="NCBIfam" id="NF041527">
    <property type="entry name" value="SCO1860_LAETG"/>
    <property type="match status" value="1"/>
</dbReference>
<keyword evidence="1" id="KW-0134">Cell wall</keyword>
<dbReference type="Proteomes" id="UP001500724">
    <property type="component" value="Unassembled WGS sequence"/>
</dbReference>
<dbReference type="InterPro" id="IPR019931">
    <property type="entry name" value="LPXTG_anchor"/>
</dbReference>
<keyword evidence="2" id="KW-0964">Secreted</keyword>
<dbReference type="PROSITE" id="PS50847">
    <property type="entry name" value="GRAM_POS_ANCHORING"/>
    <property type="match status" value="1"/>
</dbReference>
<feature type="region of interest" description="Disordered" evidence="5">
    <location>
        <begin position="251"/>
        <end position="296"/>
    </location>
</feature>
<organism evidence="9 10">
    <name type="scientific">Streptomyces thermocarboxydovorans</name>
    <dbReference type="NCBI Taxonomy" id="59298"/>
    <lineage>
        <taxon>Bacteria</taxon>
        <taxon>Bacillati</taxon>
        <taxon>Actinomycetota</taxon>
        <taxon>Actinomycetes</taxon>
        <taxon>Kitasatosporales</taxon>
        <taxon>Streptomycetaceae</taxon>
        <taxon>Streptomyces</taxon>
    </lineage>
</organism>
<dbReference type="NCBIfam" id="NF041528">
    <property type="entry name" value="strep_LAETG"/>
    <property type="match status" value="1"/>
</dbReference>
<feature type="domain" description="Gram-positive cocci surface proteins LPxTG" evidence="8">
    <location>
        <begin position="290"/>
        <end position="325"/>
    </location>
</feature>
<keyword evidence="4" id="KW-0572">Peptidoglycan-anchor</keyword>
<evidence type="ECO:0000256" key="5">
    <source>
        <dbReference type="SAM" id="MobiDB-lite"/>
    </source>
</evidence>
<evidence type="ECO:0000313" key="9">
    <source>
        <dbReference type="EMBL" id="GAA0638900.1"/>
    </source>
</evidence>
<evidence type="ECO:0000256" key="6">
    <source>
        <dbReference type="SAM" id="Phobius"/>
    </source>
</evidence>
<keyword evidence="6" id="KW-1133">Transmembrane helix</keyword>
<accession>A0ABN1HCZ9</accession>
<dbReference type="InterPro" id="IPR048202">
    <property type="entry name" value="SCO1860-like"/>
</dbReference>
<feature type="chain" id="PRO_5046925907" evidence="7">
    <location>
        <begin position="37"/>
        <end position="325"/>
    </location>
</feature>
<proteinExistence type="predicted"/>
<keyword evidence="10" id="KW-1185">Reference proteome</keyword>
<sequence>MGGPTTLNSTKFRMPARRWVAVATATVLAAGPAALAGAGSVYATGEPGETGEKGGAGAVVLRTDLDVALAGKSVHVPLALSLNEVSAPQSARKTALTASLDGVDGGRPFTVLRAEVADAVAAVEGGKAESSATLAKARVHVPGLPRLGLIELEKVSSKAVCEAGRTPLASATLPGTVTVLGKRVRLTSDGPTEVKVPGVGEVRLDLSKTETTSRTAVATALQLRVSVNPLKLNVAEVEGTVTLVEARCEAPGVQKQQEERQQEAAVPEEDSGAGVEPQGERGEKEQVANLAETGGDSATPYVAAGAVALLGVGAGAVLLSRRRKS</sequence>
<comment type="caution">
    <text evidence="9">The sequence shown here is derived from an EMBL/GenBank/DDBJ whole genome shotgun (WGS) entry which is preliminary data.</text>
</comment>
<evidence type="ECO:0000313" key="10">
    <source>
        <dbReference type="Proteomes" id="UP001500724"/>
    </source>
</evidence>
<name>A0ABN1HCZ9_9ACTN</name>
<evidence type="ECO:0000256" key="2">
    <source>
        <dbReference type="ARBA" id="ARBA00022525"/>
    </source>
</evidence>
<evidence type="ECO:0000259" key="8">
    <source>
        <dbReference type="PROSITE" id="PS50847"/>
    </source>
</evidence>
<evidence type="ECO:0000256" key="1">
    <source>
        <dbReference type="ARBA" id="ARBA00022512"/>
    </source>
</evidence>
<keyword evidence="6" id="KW-0812">Transmembrane</keyword>
<evidence type="ECO:0000256" key="3">
    <source>
        <dbReference type="ARBA" id="ARBA00022729"/>
    </source>
</evidence>
<gene>
    <name evidence="9" type="ORF">GCM10009535_14410</name>
</gene>
<dbReference type="NCBIfam" id="TIGR01167">
    <property type="entry name" value="LPXTG_anchor"/>
    <property type="match status" value="1"/>
</dbReference>